<name>A0A8C0VY97_CASCN</name>
<accession>A0A8C0VY97</accession>
<organism evidence="1">
    <name type="scientific">Castor canadensis</name>
    <name type="common">American beaver</name>
    <dbReference type="NCBI Taxonomy" id="51338"/>
    <lineage>
        <taxon>Eukaryota</taxon>
        <taxon>Metazoa</taxon>
        <taxon>Chordata</taxon>
        <taxon>Craniata</taxon>
        <taxon>Vertebrata</taxon>
        <taxon>Euteleostomi</taxon>
        <taxon>Mammalia</taxon>
        <taxon>Eutheria</taxon>
        <taxon>Euarchontoglires</taxon>
        <taxon>Glires</taxon>
        <taxon>Rodentia</taxon>
        <taxon>Castorimorpha</taxon>
        <taxon>Castoridae</taxon>
        <taxon>Castor</taxon>
    </lineage>
</organism>
<dbReference type="AlphaFoldDB" id="A0A8C0VY97"/>
<evidence type="ECO:0000313" key="1">
    <source>
        <dbReference type="Ensembl" id="ENSCCNP00000002770.1"/>
    </source>
</evidence>
<sequence length="70" mass="8232">MLQNSIKNVWIPMKPYYTQAYQKTWVGMGLMSFIVYKIRSADKSKALKGLPHHHHGRFTFLFFCFDTGSM</sequence>
<dbReference type="Ensembl" id="ENSCCNT00000003674.1">
    <property type="protein sequence ID" value="ENSCCNP00000002770.1"/>
    <property type="gene ID" value="ENSCCNG00000003026.1"/>
</dbReference>
<reference evidence="1" key="1">
    <citation type="submission" date="2023-09" db="UniProtKB">
        <authorList>
            <consortium name="Ensembl"/>
        </authorList>
    </citation>
    <scope>IDENTIFICATION</scope>
</reference>
<proteinExistence type="predicted"/>
<protein>
    <recommendedName>
        <fullName evidence="2">6.8 kDa mitochondrial proteolipid</fullName>
    </recommendedName>
</protein>
<dbReference type="PANTHER" id="PTHR15233:SF1">
    <property type="entry name" value="ATP SYNTHASE SUBUNIT ATP5MJ, MITOCHONDRIAL"/>
    <property type="match status" value="1"/>
</dbReference>
<dbReference type="InterPro" id="IPR012574">
    <property type="entry name" value="ATP5MJ"/>
</dbReference>
<dbReference type="GO" id="GO:0005739">
    <property type="term" value="C:mitochondrion"/>
    <property type="evidence" value="ECO:0007669"/>
    <property type="project" value="InterPro"/>
</dbReference>
<evidence type="ECO:0008006" key="2">
    <source>
        <dbReference type="Google" id="ProtNLM"/>
    </source>
</evidence>
<dbReference type="Pfam" id="PF08039">
    <property type="entry name" value="Mit_proteolip"/>
    <property type="match status" value="1"/>
</dbReference>
<dbReference type="PANTHER" id="PTHR15233">
    <property type="entry name" value="MITOCHONDRIAL PROTEOLIPID"/>
    <property type="match status" value="1"/>
</dbReference>